<dbReference type="RefSeq" id="WP_229784856.1">
    <property type="nucleotide sequence ID" value="NZ_BMPE01000036.1"/>
</dbReference>
<evidence type="ECO:0000313" key="2">
    <source>
        <dbReference type="Proteomes" id="UP000604341"/>
    </source>
</evidence>
<name>A0ABQ2FRP7_9DEIO</name>
<proteinExistence type="predicted"/>
<gene>
    <name evidence="1" type="ORF">GCM10010844_43660</name>
</gene>
<comment type="caution">
    <text evidence="1">The sequence shown here is derived from an EMBL/GenBank/DDBJ whole genome shotgun (WGS) entry which is preliminary data.</text>
</comment>
<organism evidence="1 2">
    <name type="scientific">Deinococcus radiotolerans</name>
    <dbReference type="NCBI Taxonomy" id="1309407"/>
    <lineage>
        <taxon>Bacteria</taxon>
        <taxon>Thermotogati</taxon>
        <taxon>Deinococcota</taxon>
        <taxon>Deinococci</taxon>
        <taxon>Deinococcales</taxon>
        <taxon>Deinococcaceae</taxon>
        <taxon>Deinococcus</taxon>
    </lineage>
</organism>
<sequence>MSAARNEALSTLGLFAHVEDQGTLTGEVLRLVGGQTGNRRAEQFLQEAEDGQTVRASRSRV</sequence>
<protein>
    <submittedName>
        <fullName evidence="1">Uncharacterized protein</fullName>
    </submittedName>
</protein>
<reference evidence="2" key="1">
    <citation type="journal article" date="2019" name="Int. J. Syst. Evol. Microbiol.">
        <title>The Global Catalogue of Microorganisms (GCM) 10K type strain sequencing project: providing services to taxonomists for standard genome sequencing and annotation.</title>
        <authorList>
            <consortium name="The Broad Institute Genomics Platform"/>
            <consortium name="The Broad Institute Genome Sequencing Center for Infectious Disease"/>
            <person name="Wu L."/>
            <person name="Ma J."/>
        </authorList>
    </citation>
    <scope>NUCLEOTIDE SEQUENCE [LARGE SCALE GENOMIC DNA]</scope>
    <source>
        <strain evidence="2">JCM 19173</strain>
    </source>
</reference>
<keyword evidence="2" id="KW-1185">Reference proteome</keyword>
<dbReference type="Proteomes" id="UP000604341">
    <property type="component" value="Unassembled WGS sequence"/>
</dbReference>
<evidence type="ECO:0000313" key="1">
    <source>
        <dbReference type="EMBL" id="GGL20013.1"/>
    </source>
</evidence>
<accession>A0ABQ2FRP7</accession>
<dbReference type="EMBL" id="BMPE01000036">
    <property type="protein sequence ID" value="GGL20013.1"/>
    <property type="molecule type" value="Genomic_DNA"/>
</dbReference>